<dbReference type="EMBL" id="JBBYAK010000001">
    <property type="protein sequence ID" value="MEL3958491.1"/>
    <property type="molecule type" value="Genomic_DNA"/>
</dbReference>
<organism evidence="1 2">
    <name type="scientific">Caldifermentibacillus hisashii</name>
    <dbReference type="NCBI Taxonomy" id="996558"/>
    <lineage>
        <taxon>Bacteria</taxon>
        <taxon>Bacillati</taxon>
        <taxon>Bacillota</taxon>
        <taxon>Bacilli</taxon>
        <taxon>Bacillales</taxon>
        <taxon>Bacillaceae</taxon>
        <taxon>Caldifermentibacillus</taxon>
    </lineage>
</organism>
<reference evidence="1 2" key="1">
    <citation type="submission" date="2024-03" db="EMBL/GenBank/DDBJ databases">
        <title>Bacilli Hybrid Assemblies.</title>
        <authorList>
            <person name="Kovac J."/>
        </authorList>
    </citation>
    <scope>NUCLEOTIDE SEQUENCE [LARGE SCALE GENOMIC DNA]</scope>
    <source>
        <strain evidence="1 2">FSL M8-0022</strain>
    </source>
</reference>
<evidence type="ECO:0000313" key="1">
    <source>
        <dbReference type="EMBL" id="MEL3958491.1"/>
    </source>
</evidence>
<dbReference type="Proteomes" id="UP001459714">
    <property type="component" value="Unassembled WGS sequence"/>
</dbReference>
<keyword evidence="2" id="KW-1185">Reference proteome</keyword>
<sequence length="62" mass="6733">MDTGGIPITYGLYPGNMLDKQTLIPMLGNIQRNFSLGRIIVVADKGMTAGDNIWYTLSSKNG</sequence>
<gene>
    <name evidence="1" type="ORF">NST17_15110</name>
</gene>
<protein>
    <recommendedName>
        <fullName evidence="3">Transposase IS4-like domain-containing protein</fullName>
    </recommendedName>
</protein>
<name>A0ABU9K060_9BACI</name>
<evidence type="ECO:0008006" key="3">
    <source>
        <dbReference type="Google" id="ProtNLM"/>
    </source>
</evidence>
<evidence type="ECO:0000313" key="2">
    <source>
        <dbReference type="Proteomes" id="UP001459714"/>
    </source>
</evidence>
<dbReference type="RefSeq" id="WP_322090800.1">
    <property type="nucleotide sequence ID" value="NZ_CP150143.1"/>
</dbReference>
<proteinExistence type="predicted"/>
<accession>A0ABU9K060</accession>
<comment type="caution">
    <text evidence="1">The sequence shown here is derived from an EMBL/GenBank/DDBJ whole genome shotgun (WGS) entry which is preliminary data.</text>
</comment>